<keyword evidence="7" id="KW-0479">Metal-binding</keyword>
<dbReference type="SUPFAM" id="SSF51338">
    <property type="entry name" value="Composite domain of metallo-dependent hydrolases"/>
    <property type="match status" value="1"/>
</dbReference>
<evidence type="ECO:0000256" key="3">
    <source>
        <dbReference type="ARBA" id="ARBA00008829"/>
    </source>
</evidence>
<comment type="subunit">
    <text evidence="5">Homotetramer.</text>
</comment>
<comment type="similarity">
    <text evidence="3">Belongs to the metallo-dependent hydrolases superfamily. Hydantoinase/dihydropyrimidinase family.</text>
</comment>
<evidence type="ECO:0000256" key="1">
    <source>
        <dbReference type="ARBA" id="ARBA00001947"/>
    </source>
</evidence>
<dbReference type="InterPro" id="IPR006680">
    <property type="entry name" value="Amidohydro-rel"/>
</dbReference>
<dbReference type="InterPro" id="IPR017593">
    <property type="entry name" value="Allantoinase"/>
</dbReference>
<dbReference type="GO" id="GO:0004038">
    <property type="term" value="F:allantoinase activity"/>
    <property type="evidence" value="ECO:0007669"/>
    <property type="project" value="UniProtKB-EC"/>
</dbReference>
<protein>
    <recommendedName>
        <fullName evidence="6">allantoinase</fullName>
        <ecNumber evidence="6">3.5.2.5</ecNumber>
    </recommendedName>
</protein>
<gene>
    <name evidence="11" type="primary">allB_9</name>
    <name evidence="11" type="ORF">SDC9_49030</name>
</gene>
<dbReference type="GO" id="GO:0050897">
    <property type="term" value="F:cobalt ion binding"/>
    <property type="evidence" value="ECO:0007669"/>
    <property type="project" value="InterPro"/>
</dbReference>
<sequence>MFDLVIENGTVVNSRGAFEGKVAVKNGRIAALLAGDVPAEAKEVLDARGLMVLPGLVDAHVHCGHGTPEREDFACVSRAAAAGGTTLMVDMPLSEPTTVTVEALEGKIASAGKQSVVDFALYSGIIPGHLDDIESTFSAGAQTYKIFTCRCSNYPMTYDGALLKGMRTVGKLGGMVCAHAENDTLIQELVDDLQAAGRNDARAFLDSHPEYTELEAVNRFIFLAGLVPECRAHICHLSIADGVRAVREARGRGMNNLSIETCPQYLALDEDDLVEGGAFAKCDPPVRRRETVEELWKYVLDGTVDMIASDHSPHSFEKKTAEGGDFWTVSEGCTGVQTLLPVVLTEGRKRGLSWKRLVELCCTRPAELFGLSGRKGDIAPGLDADFALVDPGAEWVLKDEDLFYRNRWSPYTGKTFRGKVVKTVVRGRTVFDGGKICAEEGYGTFCPMDMKGRNGQP</sequence>
<accession>A0A644WFZ0</accession>
<evidence type="ECO:0000256" key="4">
    <source>
        <dbReference type="ARBA" id="ARBA00010368"/>
    </source>
</evidence>
<dbReference type="FunFam" id="3.20.20.140:FF:000174">
    <property type="entry name" value="Dihydropyrimidinase-related protein 2"/>
    <property type="match status" value="1"/>
</dbReference>
<dbReference type="GO" id="GO:0008270">
    <property type="term" value="F:zinc ion binding"/>
    <property type="evidence" value="ECO:0007669"/>
    <property type="project" value="InterPro"/>
</dbReference>
<evidence type="ECO:0000256" key="9">
    <source>
        <dbReference type="ARBA" id="ARBA00022833"/>
    </source>
</evidence>
<comment type="cofactor">
    <cofactor evidence="1">
        <name>Zn(2+)</name>
        <dbReference type="ChEBI" id="CHEBI:29105"/>
    </cofactor>
</comment>
<dbReference type="EMBL" id="VSSQ01000895">
    <property type="protein sequence ID" value="MPM02775.1"/>
    <property type="molecule type" value="Genomic_DNA"/>
</dbReference>
<dbReference type="Gene3D" id="3.20.20.140">
    <property type="entry name" value="Metal-dependent hydrolases"/>
    <property type="match status" value="1"/>
</dbReference>
<evidence type="ECO:0000256" key="7">
    <source>
        <dbReference type="ARBA" id="ARBA00022723"/>
    </source>
</evidence>
<evidence type="ECO:0000256" key="5">
    <source>
        <dbReference type="ARBA" id="ARBA00011881"/>
    </source>
</evidence>
<comment type="similarity">
    <text evidence="4">Belongs to the metallo-dependent hydrolases superfamily. Allantoinase family.</text>
</comment>
<dbReference type="InterPro" id="IPR050138">
    <property type="entry name" value="DHOase/Allantoinase_Hydrolase"/>
</dbReference>
<evidence type="ECO:0000256" key="2">
    <source>
        <dbReference type="ARBA" id="ARBA00004968"/>
    </source>
</evidence>
<evidence type="ECO:0000256" key="8">
    <source>
        <dbReference type="ARBA" id="ARBA00022801"/>
    </source>
</evidence>
<keyword evidence="8 11" id="KW-0378">Hydrolase</keyword>
<dbReference type="NCBIfam" id="TIGR03178">
    <property type="entry name" value="allantoinase"/>
    <property type="match status" value="1"/>
</dbReference>
<reference evidence="11" key="1">
    <citation type="submission" date="2019-08" db="EMBL/GenBank/DDBJ databases">
        <authorList>
            <person name="Kucharzyk K."/>
            <person name="Murdoch R.W."/>
            <person name="Higgins S."/>
            <person name="Loffler F."/>
        </authorList>
    </citation>
    <scope>NUCLEOTIDE SEQUENCE</scope>
</reference>
<organism evidence="11">
    <name type="scientific">bioreactor metagenome</name>
    <dbReference type="NCBI Taxonomy" id="1076179"/>
    <lineage>
        <taxon>unclassified sequences</taxon>
        <taxon>metagenomes</taxon>
        <taxon>ecological metagenomes</taxon>
    </lineage>
</organism>
<dbReference type="GO" id="GO:0000256">
    <property type="term" value="P:allantoin catabolic process"/>
    <property type="evidence" value="ECO:0007669"/>
    <property type="project" value="InterPro"/>
</dbReference>
<dbReference type="InterPro" id="IPR011059">
    <property type="entry name" value="Metal-dep_hydrolase_composite"/>
</dbReference>
<dbReference type="GO" id="GO:0006145">
    <property type="term" value="P:purine nucleobase catabolic process"/>
    <property type="evidence" value="ECO:0007669"/>
    <property type="project" value="TreeGrafter"/>
</dbReference>
<dbReference type="PANTHER" id="PTHR43668">
    <property type="entry name" value="ALLANTOINASE"/>
    <property type="match status" value="1"/>
</dbReference>
<name>A0A644WFZ0_9ZZZZ</name>
<proteinExistence type="inferred from homology"/>
<dbReference type="PANTHER" id="PTHR43668:SF2">
    <property type="entry name" value="ALLANTOINASE"/>
    <property type="match status" value="1"/>
</dbReference>
<comment type="pathway">
    <text evidence="2">Nitrogen metabolism; (S)-allantoin degradation; allantoate from (S)-allantoin: step 1/1.</text>
</comment>
<dbReference type="InterPro" id="IPR032466">
    <property type="entry name" value="Metal_Hydrolase"/>
</dbReference>
<dbReference type="Gene3D" id="2.30.40.10">
    <property type="entry name" value="Urease, subunit C, domain 1"/>
    <property type="match status" value="1"/>
</dbReference>
<dbReference type="EC" id="3.5.2.5" evidence="6"/>
<dbReference type="AlphaFoldDB" id="A0A644WFZ0"/>
<evidence type="ECO:0000259" key="10">
    <source>
        <dbReference type="Pfam" id="PF01979"/>
    </source>
</evidence>
<keyword evidence="9" id="KW-0862">Zinc</keyword>
<dbReference type="Pfam" id="PF01979">
    <property type="entry name" value="Amidohydro_1"/>
    <property type="match status" value="1"/>
</dbReference>
<comment type="caution">
    <text evidence="11">The sequence shown here is derived from an EMBL/GenBank/DDBJ whole genome shotgun (WGS) entry which is preliminary data.</text>
</comment>
<evidence type="ECO:0000313" key="11">
    <source>
        <dbReference type="EMBL" id="MPM02775.1"/>
    </source>
</evidence>
<dbReference type="SUPFAM" id="SSF51556">
    <property type="entry name" value="Metallo-dependent hydrolases"/>
    <property type="match status" value="1"/>
</dbReference>
<dbReference type="GO" id="GO:0005737">
    <property type="term" value="C:cytoplasm"/>
    <property type="evidence" value="ECO:0007669"/>
    <property type="project" value="TreeGrafter"/>
</dbReference>
<feature type="domain" description="Amidohydrolase-related" evidence="10">
    <location>
        <begin position="51"/>
        <end position="430"/>
    </location>
</feature>
<evidence type="ECO:0000256" key="6">
    <source>
        <dbReference type="ARBA" id="ARBA00012863"/>
    </source>
</evidence>